<protein>
    <submittedName>
        <fullName evidence="1">Uncharacterized protein</fullName>
    </submittedName>
</protein>
<sequence length="159" mass="17952">MAAYSATTPRRLGIITLCQEPPFWPPESHLHWGHITLDHLQTIHLPSGYFYHYPDGPAENQPALGEDYYYQPNAAIFLRAAIFLWALPQVTLKLLETNSPGLALMSKMATTMVVGLALTFKLLQTMPLSGRQATCKLGLAVVPELRMLDKRYILWNFLI</sequence>
<reference evidence="1" key="1">
    <citation type="journal article" date="2013" name="J. Plant Res.">
        <title>Effect of fungi and light on seed germination of three Opuntia species from semiarid lands of central Mexico.</title>
        <authorList>
            <person name="Delgado-Sanchez P."/>
            <person name="Jimenez-Bremont J.F."/>
            <person name="Guerrero-Gonzalez Mde L."/>
            <person name="Flores J."/>
        </authorList>
    </citation>
    <scope>NUCLEOTIDE SEQUENCE</scope>
    <source>
        <tissue evidence="1">Cladode</tissue>
    </source>
</reference>
<reference evidence="1" key="2">
    <citation type="submission" date="2020-07" db="EMBL/GenBank/DDBJ databases">
        <authorList>
            <person name="Vera ALvarez R."/>
            <person name="Arias-Moreno D.M."/>
            <person name="Jimenez-Jacinto V."/>
            <person name="Jimenez-Bremont J.F."/>
            <person name="Swaminathan K."/>
            <person name="Moose S.P."/>
            <person name="Guerrero-Gonzalez M.L."/>
            <person name="Marino-Ramirez L."/>
            <person name="Landsman D."/>
            <person name="Rodriguez-Kessler M."/>
            <person name="Delgado-Sanchez P."/>
        </authorList>
    </citation>
    <scope>NUCLEOTIDE SEQUENCE</scope>
    <source>
        <tissue evidence="1">Cladode</tissue>
    </source>
</reference>
<dbReference type="AlphaFoldDB" id="A0A7C8YSZ2"/>
<proteinExistence type="predicted"/>
<accession>A0A7C8YSZ2</accession>
<dbReference type="EMBL" id="GISG01054167">
    <property type="protein sequence ID" value="MBA4625978.1"/>
    <property type="molecule type" value="Transcribed_RNA"/>
</dbReference>
<name>A0A7C8YSZ2_OPUST</name>
<evidence type="ECO:0000313" key="1">
    <source>
        <dbReference type="EMBL" id="MBA4625978.1"/>
    </source>
</evidence>
<organism evidence="1">
    <name type="scientific">Opuntia streptacantha</name>
    <name type="common">Prickly pear cactus</name>
    <name type="synonym">Opuntia cardona</name>
    <dbReference type="NCBI Taxonomy" id="393608"/>
    <lineage>
        <taxon>Eukaryota</taxon>
        <taxon>Viridiplantae</taxon>
        <taxon>Streptophyta</taxon>
        <taxon>Embryophyta</taxon>
        <taxon>Tracheophyta</taxon>
        <taxon>Spermatophyta</taxon>
        <taxon>Magnoliopsida</taxon>
        <taxon>eudicotyledons</taxon>
        <taxon>Gunneridae</taxon>
        <taxon>Pentapetalae</taxon>
        <taxon>Caryophyllales</taxon>
        <taxon>Cactineae</taxon>
        <taxon>Cactaceae</taxon>
        <taxon>Opuntioideae</taxon>
        <taxon>Opuntia</taxon>
    </lineage>
</organism>